<gene>
    <name evidence="2" type="ORF">NI17_002415</name>
</gene>
<dbReference type="InterPro" id="IPR054437">
    <property type="entry name" value="PspA-assoc_dom"/>
</dbReference>
<keyword evidence="3" id="KW-1185">Reference proteome</keyword>
<evidence type="ECO:0000313" key="3">
    <source>
        <dbReference type="Proteomes" id="UP000265719"/>
    </source>
</evidence>
<dbReference type="Pfam" id="PF22743">
    <property type="entry name" value="PspAA"/>
    <property type="match status" value="1"/>
</dbReference>
<accession>A0A399G433</accession>
<reference evidence="2" key="1">
    <citation type="submission" date="2020-10" db="EMBL/GenBank/DDBJ databases">
        <title>De novo genome project of the cellulose decomposer Thermobifida halotolerans type strain.</title>
        <authorList>
            <person name="Nagy I."/>
            <person name="Horvath B."/>
            <person name="Kukolya J."/>
            <person name="Nagy I."/>
            <person name="Orsini M."/>
        </authorList>
    </citation>
    <scope>NUCLEOTIDE SEQUENCE</scope>
    <source>
        <strain evidence="2">DSM 44931</strain>
    </source>
</reference>
<evidence type="ECO:0000313" key="2">
    <source>
        <dbReference type="EMBL" id="UOE20120.1"/>
    </source>
</evidence>
<proteinExistence type="predicted"/>
<sequence length="94" mass="10321">MIVRIMGEGQLDLSEADLDVLNSFDRKLEEAIETGDEAVFRVALHDLLAKVREDGSPLPDDSLQPSQYILPPPDASMDEVRAMLGDEGLIPESL</sequence>
<feature type="domain" description="PspA-associated" evidence="1">
    <location>
        <begin position="1"/>
        <end position="92"/>
    </location>
</feature>
<dbReference type="AlphaFoldDB" id="A0A399G433"/>
<protein>
    <recommendedName>
        <fullName evidence="1">PspA-associated domain-containing protein</fullName>
    </recommendedName>
</protein>
<dbReference type="OrthoDB" id="5244559at2"/>
<name>A0A399G433_9ACTN</name>
<dbReference type="RefSeq" id="WP_068692613.1">
    <property type="nucleotide sequence ID" value="NZ_CP063196.1"/>
</dbReference>
<organism evidence="2 3">
    <name type="scientific">Thermobifida halotolerans</name>
    <dbReference type="NCBI Taxonomy" id="483545"/>
    <lineage>
        <taxon>Bacteria</taxon>
        <taxon>Bacillati</taxon>
        <taxon>Actinomycetota</taxon>
        <taxon>Actinomycetes</taxon>
        <taxon>Streptosporangiales</taxon>
        <taxon>Nocardiopsidaceae</taxon>
        <taxon>Thermobifida</taxon>
    </lineage>
</organism>
<evidence type="ECO:0000259" key="1">
    <source>
        <dbReference type="Pfam" id="PF22743"/>
    </source>
</evidence>
<dbReference type="KEGG" id="thao:NI17_002415"/>
<dbReference type="Proteomes" id="UP000265719">
    <property type="component" value="Chromosome"/>
</dbReference>
<dbReference type="EMBL" id="CP063196">
    <property type="protein sequence ID" value="UOE20120.1"/>
    <property type="molecule type" value="Genomic_DNA"/>
</dbReference>